<dbReference type="Gene3D" id="2.70.98.10">
    <property type="match status" value="1"/>
</dbReference>
<dbReference type="GO" id="GO:0030246">
    <property type="term" value="F:carbohydrate binding"/>
    <property type="evidence" value="ECO:0007669"/>
    <property type="project" value="UniProtKB-UniRule"/>
</dbReference>
<feature type="active site" evidence="5">
    <location>
        <position position="258"/>
    </location>
</feature>
<dbReference type="PANTHER" id="PTHR11122">
    <property type="entry name" value="APOSPORY-ASSOCIATED PROTEIN C-RELATED"/>
    <property type="match status" value="1"/>
</dbReference>
<evidence type="ECO:0000256" key="4">
    <source>
        <dbReference type="PIRNR" id="PIRNR016020"/>
    </source>
</evidence>
<dbReference type="RefSeq" id="WP_066540415.1">
    <property type="nucleotide sequence ID" value="NZ_DAMCYT010000002.1"/>
</dbReference>
<dbReference type="InterPro" id="IPR014718">
    <property type="entry name" value="GH-type_carb-bd"/>
</dbReference>
<gene>
    <name evidence="6" type="ORF">CRM82_06350</name>
</gene>
<dbReference type="OrthoDB" id="9790727at2"/>
<dbReference type="SUPFAM" id="SSF74650">
    <property type="entry name" value="Galactose mutarotase-like"/>
    <property type="match status" value="1"/>
</dbReference>
<dbReference type="InterPro" id="IPR011013">
    <property type="entry name" value="Gal_mutarotase_sf_dom"/>
</dbReference>
<dbReference type="GO" id="GO:0047938">
    <property type="term" value="F:glucose-6-phosphate 1-epimerase activity"/>
    <property type="evidence" value="ECO:0007669"/>
    <property type="project" value="UniProtKB-UniRule"/>
</dbReference>
<dbReference type="GeneID" id="80800211"/>
<name>A0A2A7USR4_COMTR</name>
<dbReference type="EMBL" id="PDEA01000001">
    <property type="protein sequence ID" value="PEH88274.1"/>
    <property type="molecule type" value="Genomic_DNA"/>
</dbReference>
<evidence type="ECO:0000313" key="6">
    <source>
        <dbReference type="EMBL" id="PEH88274.1"/>
    </source>
</evidence>
<evidence type="ECO:0000313" key="7">
    <source>
        <dbReference type="Proteomes" id="UP000220246"/>
    </source>
</evidence>
<accession>A0A2A7USR4</accession>
<dbReference type="InterPro" id="IPR008183">
    <property type="entry name" value="Aldose_1/G6P_1-epimerase"/>
</dbReference>
<keyword evidence="7" id="KW-1185">Reference proteome</keyword>
<dbReference type="PIRSF" id="PIRSF016020">
    <property type="entry name" value="PHexose_mutarotase"/>
    <property type="match status" value="1"/>
</dbReference>
<feature type="active site" evidence="5">
    <location>
        <position position="156"/>
    </location>
</feature>
<evidence type="ECO:0000256" key="5">
    <source>
        <dbReference type="PIRSR" id="PIRSR016020-1"/>
    </source>
</evidence>
<dbReference type="InterPro" id="IPR025532">
    <property type="entry name" value="G6P_1-epimerase"/>
</dbReference>
<evidence type="ECO:0000256" key="3">
    <source>
        <dbReference type="ARBA" id="ARBA00023235"/>
    </source>
</evidence>
<dbReference type="GO" id="GO:0005975">
    <property type="term" value="P:carbohydrate metabolic process"/>
    <property type="evidence" value="ECO:0007669"/>
    <property type="project" value="InterPro"/>
</dbReference>
<keyword evidence="3 4" id="KW-0413">Isomerase</keyword>
<dbReference type="STRING" id="1219032.GCA_001515545_03392"/>
<dbReference type="CDD" id="cd09020">
    <property type="entry name" value="D-hex-6-P-epi_like"/>
    <property type="match status" value="1"/>
</dbReference>
<dbReference type="GO" id="GO:0005737">
    <property type="term" value="C:cytoplasm"/>
    <property type="evidence" value="ECO:0007669"/>
    <property type="project" value="TreeGrafter"/>
</dbReference>
<dbReference type="AlphaFoldDB" id="A0A2A7USR4"/>
<comment type="caution">
    <text evidence="6">The sequence shown here is derived from an EMBL/GenBank/DDBJ whole genome shotgun (WGS) entry which is preliminary data.</text>
</comment>
<dbReference type="PANTHER" id="PTHR11122:SF13">
    <property type="entry name" value="GLUCOSE-6-PHOSPHATE 1-EPIMERASE"/>
    <property type="match status" value="1"/>
</dbReference>
<dbReference type="EC" id="5.1.3.15" evidence="4"/>
<organism evidence="6 7">
    <name type="scientific">Comamonas terrigena</name>
    <dbReference type="NCBI Taxonomy" id="32013"/>
    <lineage>
        <taxon>Bacteria</taxon>
        <taxon>Pseudomonadati</taxon>
        <taxon>Pseudomonadota</taxon>
        <taxon>Betaproteobacteria</taxon>
        <taxon>Burkholderiales</taxon>
        <taxon>Comamonadaceae</taxon>
        <taxon>Comamonas</taxon>
    </lineage>
</organism>
<dbReference type="Proteomes" id="UP000220246">
    <property type="component" value="Unassembled WGS sequence"/>
</dbReference>
<evidence type="ECO:0000256" key="1">
    <source>
        <dbReference type="ARBA" id="ARBA00001096"/>
    </source>
</evidence>
<comment type="similarity">
    <text evidence="2 4">Belongs to the glucose-6-phosphate 1-epimerase family.</text>
</comment>
<protein>
    <recommendedName>
        <fullName evidence="4">Putative glucose-6-phosphate 1-epimerase</fullName>
        <ecNumber evidence="4">5.1.3.15</ecNumber>
    </recommendedName>
</protein>
<dbReference type="Pfam" id="PF01263">
    <property type="entry name" value="Aldose_epim"/>
    <property type="match status" value="1"/>
</dbReference>
<sequence>MSEFPRAERMVWRGLACTRLGLPNGDSAVVSDFGAQVLSWEAQGQERLFLSPRAVLDGSAPIRGGIPVCFPQFNQRGPLPKHGLVRRTPWHYLGAEVQEGSISASWCWDAEPSLHADFPHGLRAVLQVQLTPAGLRVQLQATNTGSTALAFTGALHSYLAVHDAETARLQGLEGQAFWDAARGFVPAVQDGSVVLGEEVDRVYARSRAALQLHGRHGVLDIAQDGAWPETVVWNPGPALCAQLGDMAADSWRQMLCVEAALVNQPQALAPGASWQASQHFQVR</sequence>
<reference evidence="7" key="1">
    <citation type="submission" date="2017-09" db="EMBL/GenBank/DDBJ databases">
        <title>FDA dAtabase for Regulatory Grade micrObial Sequences (FDA-ARGOS): Supporting development and validation of Infectious Disease Dx tests.</title>
        <authorList>
            <person name="Minogue T."/>
            <person name="Wolcott M."/>
            <person name="Wasieloski L."/>
            <person name="Aguilar W."/>
            <person name="Moore D."/>
            <person name="Tallon L."/>
            <person name="Sadzewicz L."/>
            <person name="Ott S."/>
            <person name="Zhao X."/>
            <person name="Nagaraj S."/>
            <person name="Vavikolanu K."/>
            <person name="Aluvathingal J."/>
            <person name="Nadendla S."/>
            <person name="Sichtig H."/>
        </authorList>
    </citation>
    <scope>NUCLEOTIDE SEQUENCE [LARGE SCALE GENOMIC DNA]</scope>
    <source>
        <strain evidence="7">FDAARGOS_394</strain>
    </source>
</reference>
<evidence type="ECO:0000256" key="2">
    <source>
        <dbReference type="ARBA" id="ARBA00005866"/>
    </source>
</evidence>
<proteinExistence type="inferred from homology"/>
<comment type="catalytic activity">
    <reaction evidence="1">
        <text>alpha-D-glucose 6-phosphate = beta-D-glucose 6-phosphate</text>
        <dbReference type="Rhea" id="RHEA:16249"/>
        <dbReference type="ChEBI" id="CHEBI:58225"/>
        <dbReference type="ChEBI" id="CHEBI:58247"/>
        <dbReference type="EC" id="5.1.3.15"/>
    </reaction>
</comment>